<name>A0A381SE80_9ZZZZ</name>
<protein>
    <recommendedName>
        <fullName evidence="2">Phytanoyl-CoA dioxygenase</fullName>
    </recommendedName>
</protein>
<accession>A0A381SE80</accession>
<dbReference type="Pfam" id="PF05721">
    <property type="entry name" value="PhyH"/>
    <property type="match status" value="1"/>
</dbReference>
<dbReference type="EMBL" id="UINC01002819">
    <property type="protein sequence ID" value="SVA00607.1"/>
    <property type="molecule type" value="Genomic_DNA"/>
</dbReference>
<sequence length="327" mass="36226">MSTCLSTFAPDQSVQEITDSLKMHGGVILQNLAPTDLLDEVYKEVQEQVPKAAQKSTTALWPEGNRTVGALAAVSPIFAEELLIHPKVLEIADAMLLPKRTMAFESVDDNSNAARADHASVDDGLWAITENEHKSTQVIWKASESERGPNCDHYNLGSSVMLEVRKGNENQVLHRENAIYQPYIGYIPKMREFVVSVMWAATDFTKANGATRLVPESHTWPEDRVAQESEIAQAVMPKGSAVLWLSRTLHGAGKSSISERRTGFFHSFIPDWLRQEENQYLSIPPEIAEKLSDRAKQVIGYSSSRSLGWVKGRAKENLLIEGSGAPI</sequence>
<evidence type="ECO:0000313" key="1">
    <source>
        <dbReference type="EMBL" id="SVA00607.1"/>
    </source>
</evidence>
<reference evidence="1" key="1">
    <citation type="submission" date="2018-05" db="EMBL/GenBank/DDBJ databases">
        <authorList>
            <person name="Lanie J.A."/>
            <person name="Ng W.-L."/>
            <person name="Kazmierczak K.M."/>
            <person name="Andrzejewski T.M."/>
            <person name="Davidsen T.M."/>
            <person name="Wayne K.J."/>
            <person name="Tettelin H."/>
            <person name="Glass J.I."/>
            <person name="Rusch D."/>
            <person name="Podicherti R."/>
            <person name="Tsui H.-C.T."/>
            <person name="Winkler M.E."/>
        </authorList>
    </citation>
    <scope>NUCLEOTIDE SEQUENCE</scope>
</reference>
<dbReference type="AlphaFoldDB" id="A0A381SE80"/>
<evidence type="ECO:0008006" key="2">
    <source>
        <dbReference type="Google" id="ProtNLM"/>
    </source>
</evidence>
<organism evidence="1">
    <name type="scientific">marine metagenome</name>
    <dbReference type="NCBI Taxonomy" id="408172"/>
    <lineage>
        <taxon>unclassified sequences</taxon>
        <taxon>metagenomes</taxon>
        <taxon>ecological metagenomes</taxon>
    </lineage>
</organism>
<proteinExistence type="predicted"/>
<dbReference type="InterPro" id="IPR008775">
    <property type="entry name" value="Phytyl_CoA_dOase-like"/>
</dbReference>
<dbReference type="Gene3D" id="2.60.120.620">
    <property type="entry name" value="q2cbj1_9rhob like domain"/>
    <property type="match status" value="2"/>
</dbReference>
<dbReference type="SUPFAM" id="SSF51197">
    <property type="entry name" value="Clavaminate synthase-like"/>
    <property type="match status" value="1"/>
</dbReference>
<gene>
    <name evidence="1" type="ORF">METZ01_LOCUS53461</name>
</gene>